<protein>
    <recommendedName>
        <fullName evidence="3">CARD domain-containing protein</fullName>
    </recommendedName>
</protein>
<evidence type="ECO:0000313" key="2">
    <source>
        <dbReference type="Proteomes" id="UP001305815"/>
    </source>
</evidence>
<reference evidence="2" key="1">
    <citation type="journal article" date="2023" name="Int. J. Syst. Evol. Microbiol.">
        <title>Claveliimonas bilis gen. nov., sp. nov., deoxycholic acid-producing bacteria isolated from human faeces, and reclassification of Sellimonas monacensis Zenner et al. 2021 as Claveliimonas monacensis comb. nov.</title>
        <authorList>
            <person name="Hisatomi A."/>
            <person name="Kastawa N.W.E.P.G."/>
            <person name="Song I."/>
            <person name="Ohkuma M."/>
            <person name="Fukiya S."/>
            <person name="Sakamoto M."/>
        </authorList>
    </citation>
    <scope>NUCLEOTIDE SEQUENCE [LARGE SCALE GENOMIC DNA]</scope>
    <source>
        <strain evidence="2">12BBH14</strain>
    </source>
</reference>
<evidence type="ECO:0008006" key="3">
    <source>
        <dbReference type="Google" id="ProtNLM"/>
    </source>
</evidence>
<gene>
    <name evidence="1" type="ORF">Lac1_16870</name>
</gene>
<accession>A0ABM8IB92</accession>
<dbReference type="EMBL" id="AP027742">
    <property type="protein sequence ID" value="BDZ77504.1"/>
    <property type="molecule type" value="Genomic_DNA"/>
</dbReference>
<proteinExistence type="predicted"/>
<name>A0ABM8IB92_9FIRM</name>
<sequence>MNKLFDEKENLIQLLGNVGCRADDIAVIQKFIREDDFCAAKRLLRRHRAELLENLHKSQAQIDCLDFIVYQMEKCKKAKK</sequence>
<organism evidence="1 2">
    <name type="scientific">Claveliimonas bilis</name>
    <dbReference type="NCBI Taxonomy" id="3028070"/>
    <lineage>
        <taxon>Bacteria</taxon>
        <taxon>Bacillati</taxon>
        <taxon>Bacillota</taxon>
        <taxon>Clostridia</taxon>
        <taxon>Lachnospirales</taxon>
        <taxon>Lachnospiraceae</taxon>
        <taxon>Claveliimonas</taxon>
    </lineage>
</organism>
<keyword evidence="2" id="KW-1185">Reference proteome</keyword>
<evidence type="ECO:0000313" key="1">
    <source>
        <dbReference type="EMBL" id="BDZ77504.1"/>
    </source>
</evidence>
<dbReference type="Proteomes" id="UP001305815">
    <property type="component" value="Chromosome"/>
</dbReference>
<dbReference type="RefSeq" id="WP_230106196.1">
    <property type="nucleotide sequence ID" value="NZ_AP024845.1"/>
</dbReference>